<dbReference type="Proteomes" id="UP001396334">
    <property type="component" value="Unassembled WGS sequence"/>
</dbReference>
<organism evidence="1 2">
    <name type="scientific">Hibiscus sabdariffa</name>
    <name type="common">roselle</name>
    <dbReference type="NCBI Taxonomy" id="183260"/>
    <lineage>
        <taxon>Eukaryota</taxon>
        <taxon>Viridiplantae</taxon>
        <taxon>Streptophyta</taxon>
        <taxon>Embryophyta</taxon>
        <taxon>Tracheophyta</taxon>
        <taxon>Spermatophyta</taxon>
        <taxon>Magnoliopsida</taxon>
        <taxon>eudicotyledons</taxon>
        <taxon>Gunneridae</taxon>
        <taxon>Pentapetalae</taxon>
        <taxon>rosids</taxon>
        <taxon>malvids</taxon>
        <taxon>Malvales</taxon>
        <taxon>Malvaceae</taxon>
        <taxon>Malvoideae</taxon>
        <taxon>Hibiscus</taxon>
    </lineage>
</organism>
<gene>
    <name evidence="1" type="ORF">V6N11_067975</name>
</gene>
<dbReference type="EMBL" id="JBBPBN010000012">
    <property type="protein sequence ID" value="KAK9028164.1"/>
    <property type="molecule type" value="Genomic_DNA"/>
</dbReference>
<evidence type="ECO:0000313" key="2">
    <source>
        <dbReference type="Proteomes" id="UP001396334"/>
    </source>
</evidence>
<reference evidence="1 2" key="1">
    <citation type="journal article" date="2024" name="G3 (Bethesda)">
        <title>Genome assembly of Hibiscus sabdariffa L. provides insights into metabolisms of medicinal natural products.</title>
        <authorList>
            <person name="Kim T."/>
        </authorList>
    </citation>
    <scope>NUCLEOTIDE SEQUENCE [LARGE SCALE GENOMIC DNA]</scope>
    <source>
        <strain evidence="1">TK-2024</strain>
        <tissue evidence="1">Old leaves</tissue>
    </source>
</reference>
<comment type="caution">
    <text evidence="1">The sequence shown here is derived from an EMBL/GenBank/DDBJ whole genome shotgun (WGS) entry which is preliminary data.</text>
</comment>
<name>A0ABR2ST88_9ROSI</name>
<proteinExistence type="predicted"/>
<keyword evidence="2" id="KW-1185">Reference proteome</keyword>
<accession>A0ABR2ST88</accession>
<sequence>MGCPSWLSSSLVGAVWVGCRTRPGDIVFETEELSSLPVQLDRAFISSFTCNDIVRPSASDCGKSVFRYIEIACPRCTDEKRGGIKIETWSKFQVEFKPQFYPEYMEDEA</sequence>
<evidence type="ECO:0000313" key="1">
    <source>
        <dbReference type="EMBL" id="KAK9028164.1"/>
    </source>
</evidence>
<protein>
    <submittedName>
        <fullName evidence="1">Uncharacterized protein</fullName>
    </submittedName>
</protein>